<dbReference type="Pfam" id="PF03551">
    <property type="entry name" value="PadR"/>
    <property type="match status" value="1"/>
</dbReference>
<organism evidence="2 3">
    <name type="scientific">Kutzneria viridogrisea</name>
    <dbReference type="NCBI Taxonomy" id="47990"/>
    <lineage>
        <taxon>Bacteria</taxon>
        <taxon>Bacillati</taxon>
        <taxon>Actinomycetota</taxon>
        <taxon>Actinomycetes</taxon>
        <taxon>Pseudonocardiales</taxon>
        <taxon>Pseudonocardiaceae</taxon>
        <taxon>Kutzneria</taxon>
    </lineage>
</organism>
<sequence>MDGSYRRSTLALAVLSLLAETEQQGETAMHPYRMQQLIKARGKDQVVNVGQRASLYRTIDRLRRSGLIGVHEVSREGARPERTTYSLTQQGRVTWRQWMLDALATPTRDFPEFPAAIAFIPMLSPHEVLSQLEKRRGSLETELARIDKELGAEDDLPRLFMLEMEFLRATTDVELTWVTSIIEDLRAGVITWTEEQLRSFAEQASAPESAE</sequence>
<dbReference type="PANTHER" id="PTHR33169">
    <property type="entry name" value="PADR-FAMILY TRANSCRIPTIONAL REGULATOR"/>
    <property type="match status" value="1"/>
</dbReference>
<accession>A0ABR6BY61</accession>
<dbReference type="Proteomes" id="UP000517916">
    <property type="component" value="Unassembled WGS sequence"/>
</dbReference>
<dbReference type="SUPFAM" id="SSF46785">
    <property type="entry name" value="Winged helix' DNA-binding domain"/>
    <property type="match status" value="1"/>
</dbReference>
<name>A0ABR6BY61_9PSEU</name>
<comment type="caution">
    <text evidence="2">The sequence shown here is derived from an EMBL/GenBank/DDBJ whole genome shotgun (WGS) entry which is preliminary data.</text>
</comment>
<protein>
    <submittedName>
        <fullName evidence="2">DNA-binding PadR family transcriptional regulator</fullName>
    </submittedName>
</protein>
<evidence type="ECO:0000313" key="2">
    <source>
        <dbReference type="EMBL" id="MBA8931833.1"/>
    </source>
</evidence>
<gene>
    <name evidence="2" type="ORF">BC739_009092</name>
</gene>
<dbReference type="EMBL" id="JACJID010000010">
    <property type="protein sequence ID" value="MBA8931833.1"/>
    <property type="molecule type" value="Genomic_DNA"/>
</dbReference>
<dbReference type="InterPro" id="IPR005149">
    <property type="entry name" value="Tscrpt_reg_PadR_N"/>
</dbReference>
<dbReference type="Gene3D" id="1.10.10.10">
    <property type="entry name" value="Winged helix-like DNA-binding domain superfamily/Winged helix DNA-binding domain"/>
    <property type="match status" value="1"/>
</dbReference>
<dbReference type="InterPro" id="IPR052509">
    <property type="entry name" value="Metal_resp_DNA-bind_regulator"/>
</dbReference>
<reference evidence="2 3" key="1">
    <citation type="submission" date="2020-08" db="EMBL/GenBank/DDBJ databases">
        <title>Genomic Encyclopedia of Archaeal and Bacterial Type Strains, Phase II (KMG-II): from individual species to whole genera.</title>
        <authorList>
            <person name="Goeker M."/>
        </authorList>
    </citation>
    <scope>NUCLEOTIDE SEQUENCE [LARGE SCALE GENOMIC DNA]</scope>
    <source>
        <strain evidence="2 3">DSM 43850</strain>
    </source>
</reference>
<keyword evidence="2" id="KW-0238">DNA-binding</keyword>
<evidence type="ECO:0000313" key="3">
    <source>
        <dbReference type="Proteomes" id="UP000517916"/>
    </source>
</evidence>
<keyword evidence="3" id="KW-1185">Reference proteome</keyword>
<dbReference type="GO" id="GO:0003677">
    <property type="term" value="F:DNA binding"/>
    <property type="evidence" value="ECO:0007669"/>
    <property type="project" value="UniProtKB-KW"/>
</dbReference>
<dbReference type="InterPro" id="IPR036390">
    <property type="entry name" value="WH_DNA-bd_sf"/>
</dbReference>
<dbReference type="RefSeq" id="WP_318296975.1">
    <property type="nucleotide sequence ID" value="NZ_BAAABQ010000058.1"/>
</dbReference>
<proteinExistence type="predicted"/>
<feature type="domain" description="Transcription regulator PadR N-terminal" evidence="1">
    <location>
        <begin position="26"/>
        <end position="94"/>
    </location>
</feature>
<evidence type="ECO:0000259" key="1">
    <source>
        <dbReference type="Pfam" id="PF03551"/>
    </source>
</evidence>
<dbReference type="InterPro" id="IPR036388">
    <property type="entry name" value="WH-like_DNA-bd_sf"/>
</dbReference>
<dbReference type="PANTHER" id="PTHR33169:SF27">
    <property type="entry name" value="TRANSCRIPTIONAL REGULATOR PADR FAMILY PROTEIN"/>
    <property type="match status" value="1"/>
</dbReference>